<gene>
    <name evidence="1" type="ORF">DPEC_G00238580</name>
</gene>
<keyword evidence="2" id="KW-1185">Reference proteome</keyword>
<evidence type="ECO:0000313" key="1">
    <source>
        <dbReference type="EMBL" id="KAJ7996584.1"/>
    </source>
</evidence>
<protein>
    <submittedName>
        <fullName evidence="1">Uncharacterized protein</fullName>
    </submittedName>
</protein>
<proteinExistence type="predicted"/>
<reference evidence="1" key="1">
    <citation type="submission" date="2021-05" db="EMBL/GenBank/DDBJ databases">
        <authorList>
            <person name="Pan Q."/>
            <person name="Jouanno E."/>
            <person name="Zahm M."/>
            <person name="Klopp C."/>
            <person name="Cabau C."/>
            <person name="Louis A."/>
            <person name="Berthelot C."/>
            <person name="Parey E."/>
            <person name="Roest Crollius H."/>
            <person name="Montfort J."/>
            <person name="Robinson-Rechavi M."/>
            <person name="Bouchez O."/>
            <person name="Lampietro C."/>
            <person name="Lopez Roques C."/>
            <person name="Donnadieu C."/>
            <person name="Postlethwait J."/>
            <person name="Bobe J."/>
            <person name="Dillon D."/>
            <person name="Chandos A."/>
            <person name="von Hippel F."/>
            <person name="Guiguen Y."/>
        </authorList>
    </citation>
    <scope>NUCLEOTIDE SEQUENCE</scope>
    <source>
        <strain evidence="1">YG-Jan2019</strain>
    </source>
</reference>
<organism evidence="1 2">
    <name type="scientific">Dallia pectoralis</name>
    <name type="common">Alaska blackfish</name>
    <dbReference type="NCBI Taxonomy" id="75939"/>
    <lineage>
        <taxon>Eukaryota</taxon>
        <taxon>Metazoa</taxon>
        <taxon>Chordata</taxon>
        <taxon>Craniata</taxon>
        <taxon>Vertebrata</taxon>
        <taxon>Euteleostomi</taxon>
        <taxon>Actinopterygii</taxon>
        <taxon>Neopterygii</taxon>
        <taxon>Teleostei</taxon>
        <taxon>Protacanthopterygii</taxon>
        <taxon>Esociformes</taxon>
        <taxon>Umbridae</taxon>
        <taxon>Dallia</taxon>
    </lineage>
</organism>
<accession>A0ACC2FYV4</accession>
<dbReference type="Proteomes" id="UP001157502">
    <property type="component" value="Chromosome 20"/>
</dbReference>
<sequence length="87" mass="9732">MIIIFPHRKISGIGIDMLSRIRPIALAPPTLRPALPCPSTQPLPEEQGITRHLVGQRECSKLLFSEGNFTEEGALVKERGRDRELEC</sequence>
<evidence type="ECO:0000313" key="2">
    <source>
        <dbReference type="Proteomes" id="UP001157502"/>
    </source>
</evidence>
<comment type="caution">
    <text evidence="1">The sequence shown here is derived from an EMBL/GenBank/DDBJ whole genome shotgun (WGS) entry which is preliminary data.</text>
</comment>
<name>A0ACC2FYV4_DALPE</name>
<dbReference type="EMBL" id="CM055747">
    <property type="protein sequence ID" value="KAJ7996584.1"/>
    <property type="molecule type" value="Genomic_DNA"/>
</dbReference>